<comment type="catalytic activity">
    <reaction evidence="7 10">
        <text>ATP + H2O = ADP + phosphate + H(+)</text>
        <dbReference type="Rhea" id="RHEA:13065"/>
        <dbReference type="ChEBI" id="CHEBI:15377"/>
        <dbReference type="ChEBI" id="CHEBI:15378"/>
        <dbReference type="ChEBI" id="CHEBI:30616"/>
        <dbReference type="ChEBI" id="CHEBI:43474"/>
        <dbReference type="ChEBI" id="CHEBI:456216"/>
        <dbReference type="EC" id="3.6.4.13"/>
    </reaction>
</comment>
<dbReference type="SMART" id="SM00487">
    <property type="entry name" value="DEXDc"/>
    <property type="match status" value="1"/>
</dbReference>
<dbReference type="PROSITE" id="PS51192">
    <property type="entry name" value="HELICASE_ATP_BIND_1"/>
    <property type="match status" value="1"/>
</dbReference>
<evidence type="ECO:0000256" key="3">
    <source>
        <dbReference type="ARBA" id="ARBA00022806"/>
    </source>
</evidence>
<evidence type="ECO:0000256" key="4">
    <source>
        <dbReference type="ARBA" id="ARBA00022840"/>
    </source>
</evidence>
<feature type="region of interest" description="Disordered" evidence="11">
    <location>
        <begin position="34"/>
        <end position="205"/>
    </location>
</feature>
<protein>
    <recommendedName>
        <fullName evidence="10">ATP-dependent RNA helicase</fullName>
        <ecNumber evidence="10">3.6.4.13</ecNumber>
    </recommendedName>
</protein>
<organism evidence="14 15">
    <name type="scientific">Alligator mississippiensis</name>
    <name type="common">American alligator</name>
    <dbReference type="NCBI Taxonomy" id="8496"/>
    <lineage>
        <taxon>Eukaryota</taxon>
        <taxon>Metazoa</taxon>
        <taxon>Chordata</taxon>
        <taxon>Craniata</taxon>
        <taxon>Vertebrata</taxon>
        <taxon>Euteleostomi</taxon>
        <taxon>Archelosauria</taxon>
        <taxon>Archosauria</taxon>
        <taxon>Crocodylia</taxon>
        <taxon>Alligatoridae</taxon>
        <taxon>Alligatorinae</taxon>
        <taxon>Alligator</taxon>
    </lineage>
</organism>
<dbReference type="GO" id="GO:0005524">
    <property type="term" value="F:ATP binding"/>
    <property type="evidence" value="ECO:0007669"/>
    <property type="project" value="UniProtKB-UniRule"/>
</dbReference>
<evidence type="ECO:0000256" key="9">
    <source>
        <dbReference type="RuleBase" id="RU000492"/>
    </source>
</evidence>
<sequence length="735" mass="82167">MELFRISRYTGEEDSAVESSSQALLERLCKQARARQLKKQQQEELSPSGEFKLKETKTKLPEKPKSRDSGLDSENQSQRETKKRKRKQSNEDACAEGPKKLRENLQRGNDSDEPARLADSSLAADTARGHVPVKQKKRNNKKTSVVSPKKTEADPEENGEQEQKRSNFKRSQAQRRKKMDLSKDVKTDGAEMREEGSGEVVNGNQIGNEQLSNAGKAKATPPPSSLKILGGYDKKAVHKIQPILPQWLAQPKLVHKRIKENLVPIQDVPGIHPRLMKKLQVNGVESFFPVQVEVIPAILEGASNGFLVGRGGYQPSDICVSAPTGSGKTLSFVIPVVQTLLERAVCQVRALAVLPTKELAQQVSRVFNIYADGTGLKVVLITGQKSFAKEQETLVQRTVMGYSSLADIVVATPGRLVDHIDRTPGFSLRQLRFLIIDEADRMIDDMQQNWLHQVVKAAFRAEEDSASSVLFQRKEPGPVTAASSCCPQIPLQKLLFSATLTRNPEKLQQLGLYQPRLFTSVYSEKQASSAGSVAEQNAEKKYTLPEGLSQYYVPCNLNSKPLFLLHFMLTMKFTHVLCFTNSKETSHRLFLLVRSFGGVNVAEFSSRLTPSERQKTLKVFEQGKIQLLISTDATARGIDIKGVKYVINYDAPQFIRTYIHRVGRTARAGKAGLAFTMLLKVQEQKFLQMLRDAGFPELGKQLVKSEYLKPLSERYEEALSKLQKTVKDERAQKHA</sequence>
<evidence type="ECO:0000256" key="11">
    <source>
        <dbReference type="SAM" id="MobiDB-lite"/>
    </source>
</evidence>
<dbReference type="PROSITE" id="PS51194">
    <property type="entry name" value="HELICASE_CTER"/>
    <property type="match status" value="1"/>
</dbReference>
<feature type="domain" description="Helicase C-terminal" evidence="13">
    <location>
        <begin position="563"/>
        <end position="730"/>
    </location>
</feature>
<dbReference type="InterPro" id="IPR027417">
    <property type="entry name" value="P-loop_NTPase"/>
</dbReference>
<feature type="compositionally biased region" description="Basic and acidic residues" evidence="11">
    <location>
        <begin position="97"/>
        <end position="116"/>
    </location>
</feature>
<dbReference type="GO" id="GO:0016787">
    <property type="term" value="F:hydrolase activity"/>
    <property type="evidence" value="ECO:0007669"/>
    <property type="project" value="UniProtKB-KW"/>
</dbReference>
<dbReference type="GO" id="GO:0003723">
    <property type="term" value="F:RNA binding"/>
    <property type="evidence" value="ECO:0007669"/>
    <property type="project" value="UniProtKB-UniRule"/>
</dbReference>
<dbReference type="CTD" id="317781"/>
<keyword evidence="4 9" id="KW-0067">ATP-binding</keyword>
<evidence type="ECO:0000256" key="1">
    <source>
        <dbReference type="ARBA" id="ARBA00022741"/>
    </source>
</evidence>
<dbReference type="SUPFAM" id="SSF52540">
    <property type="entry name" value="P-loop containing nucleoside triphosphate hydrolases"/>
    <property type="match status" value="1"/>
</dbReference>
<dbReference type="EMBL" id="AKHW03004053">
    <property type="protein sequence ID" value="KYO31622.1"/>
    <property type="molecule type" value="Genomic_DNA"/>
</dbReference>
<keyword evidence="3 9" id="KW-0347">Helicase</keyword>
<dbReference type="CDD" id="cd17956">
    <property type="entry name" value="DEADc_DDX51"/>
    <property type="match status" value="1"/>
</dbReference>
<keyword evidence="15" id="KW-1185">Reference proteome</keyword>
<accession>A0A151N4A6</accession>
<dbReference type="OrthoDB" id="3370at2759"/>
<dbReference type="GeneID" id="102574165"/>
<comment type="function">
    <text evidence="8">ATP-binding RNA helicase involved in the biogenesis of 60S ribosomal subunits.</text>
</comment>
<keyword evidence="2 9" id="KW-0378">Hydrolase</keyword>
<name>A0A151N4A6_ALLMI</name>
<reference evidence="14 15" key="1">
    <citation type="journal article" date="2012" name="Genome Biol.">
        <title>Sequencing three crocodilian genomes to illuminate the evolution of archosaurs and amniotes.</title>
        <authorList>
            <person name="St John J.A."/>
            <person name="Braun E.L."/>
            <person name="Isberg S.R."/>
            <person name="Miles L.G."/>
            <person name="Chong A.Y."/>
            <person name="Gongora J."/>
            <person name="Dalzell P."/>
            <person name="Moran C."/>
            <person name="Bed'hom B."/>
            <person name="Abzhanov A."/>
            <person name="Burgess S.C."/>
            <person name="Cooksey A.M."/>
            <person name="Castoe T.A."/>
            <person name="Crawford N.G."/>
            <person name="Densmore L.D."/>
            <person name="Drew J.C."/>
            <person name="Edwards S.V."/>
            <person name="Faircloth B.C."/>
            <person name="Fujita M.K."/>
            <person name="Greenwold M.J."/>
            <person name="Hoffmann F.G."/>
            <person name="Howard J.M."/>
            <person name="Iguchi T."/>
            <person name="Janes D.E."/>
            <person name="Khan S.Y."/>
            <person name="Kohno S."/>
            <person name="de Koning A.J."/>
            <person name="Lance S.L."/>
            <person name="McCarthy F.M."/>
            <person name="McCormack J.E."/>
            <person name="Merchant M.E."/>
            <person name="Peterson D.G."/>
            <person name="Pollock D.D."/>
            <person name="Pourmand N."/>
            <person name="Raney B.J."/>
            <person name="Roessler K.A."/>
            <person name="Sanford J.R."/>
            <person name="Sawyer R.H."/>
            <person name="Schmidt C.J."/>
            <person name="Triplett E.W."/>
            <person name="Tuberville T.D."/>
            <person name="Venegas-Anaya M."/>
            <person name="Howard J.T."/>
            <person name="Jarvis E.D."/>
            <person name="Guillette L.J.Jr."/>
            <person name="Glenn T.C."/>
            <person name="Green R.E."/>
            <person name="Ray D.A."/>
        </authorList>
    </citation>
    <scope>NUCLEOTIDE SEQUENCE [LARGE SCALE GENOMIC DNA]</scope>
    <source>
        <strain evidence="14">KSC_2009_1</strain>
    </source>
</reference>
<comment type="domain">
    <text evidence="10">The Q motif is unique to and characteristic of the DEAD box family of RNA helicases and controls ATP binding and hydrolysis.</text>
</comment>
<dbReference type="eggNOG" id="KOG0350">
    <property type="taxonomic scope" value="Eukaryota"/>
</dbReference>
<dbReference type="PROSITE" id="PS00039">
    <property type="entry name" value="DEAD_ATP_HELICASE"/>
    <property type="match status" value="1"/>
</dbReference>
<evidence type="ECO:0000256" key="8">
    <source>
        <dbReference type="ARBA" id="ARBA00056648"/>
    </source>
</evidence>
<dbReference type="STRING" id="8496.A0A151N4A6"/>
<evidence type="ECO:0000313" key="14">
    <source>
        <dbReference type="EMBL" id="KYO31622.1"/>
    </source>
</evidence>
<keyword evidence="5 10" id="KW-0694">RNA-binding</keyword>
<feature type="compositionally biased region" description="Basic residues" evidence="11">
    <location>
        <begin position="166"/>
        <end position="178"/>
    </location>
</feature>
<gene>
    <name evidence="14" type="primary">DDX51</name>
    <name evidence="14" type="ORF">Y1Q_0022740</name>
</gene>
<dbReference type="InterPro" id="IPR011545">
    <property type="entry name" value="DEAD/DEAH_box_helicase_dom"/>
</dbReference>
<evidence type="ECO:0000256" key="2">
    <source>
        <dbReference type="ARBA" id="ARBA00022801"/>
    </source>
</evidence>
<dbReference type="KEGG" id="amj:102574165"/>
<evidence type="ECO:0000256" key="5">
    <source>
        <dbReference type="ARBA" id="ARBA00022884"/>
    </source>
</evidence>
<feature type="compositionally biased region" description="Basic residues" evidence="11">
    <location>
        <begin position="131"/>
        <end position="141"/>
    </location>
</feature>
<comment type="similarity">
    <text evidence="6">Belongs to the DEAD box helicase family. DDX51/DBP6 subfamily.</text>
</comment>
<dbReference type="Gene3D" id="3.40.50.300">
    <property type="entry name" value="P-loop containing nucleotide triphosphate hydrolases"/>
    <property type="match status" value="2"/>
</dbReference>
<dbReference type="InterPro" id="IPR001650">
    <property type="entry name" value="Helicase_C-like"/>
</dbReference>
<keyword evidence="1 9" id="KW-0547">Nucleotide-binding</keyword>
<dbReference type="RefSeq" id="XP_006277075.2">
    <property type="nucleotide sequence ID" value="XM_006277013.4"/>
</dbReference>
<evidence type="ECO:0000259" key="13">
    <source>
        <dbReference type="PROSITE" id="PS51194"/>
    </source>
</evidence>
<feature type="compositionally biased region" description="Basic and acidic residues" evidence="11">
    <location>
        <begin position="179"/>
        <end position="196"/>
    </location>
</feature>
<dbReference type="Pfam" id="PF00271">
    <property type="entry name" value="Helicase_C"/>
    <property type="match status" value="1"/>
</dbReference>
<dbReference type="PANTHER" id="PTHR24031">
    <property type="entry name" value="RNA HELICASE"/>
    <property type="match status" value="1"/>
</dbReference>
<evidence type="ECO:0000259" key="12">
    <source>
        <dbReference type="PROSITE" id="PS51192"/>
    </source>
</evidence>
<dbReference type="EC" id="3.6.4.13" evidence="10"/>
<evidence type="ECO:0000256" key="6">
    <source>
        <dbReference type="ARBA" id="ARBA00038200"/>
    </source>
</evidence>
<dbReference type="Proteomes" id="UP000050525">
    <property type="component" value="Unassembled WGS sequence"/>
</dbReference>
<dbReference type="PhylomeDB" id="A0A151N4A6"/>
<feature type="compositionally biased region" description="Basic and acidic residues" evidence="11">
    <location>
        <begin position="51"/>
        <end position="70"/>
    </location>
</feature>
<evidence type="ECO:0000256" key="7">
    <source>
        <dbReference type="ARBA" id="ARBA00047984"/>
    </source>
</evidence>
<evidence type="ECO:0000256" key="10">
    <source>
        <dbReference type="RuleBase" id="RU365068"/>
    </source>
</evidence>
<dbReference type="FunFam" id="3.40.50.300:FF:001539">
    <property type="entry name" value="ATP-dependent RNA helicase DDX51"/>
    <property type="match status" value="1"/>
</dbReference>
<dbReference type="SMART" id="SM00490">
    <property type="entry name" value="HELICc"/>
    <property type="match status" value="1"/>
</dbReference>
<evidence type="ECO:0000313" key="15">
    <source>
        <dbReference type="Proteomes" id="UP000050525"/>
    </source>
</evidence>
<dbReference type="Pfam" id="PF00270">
    <property type="entry name" value="DEAD"/>
    <property type="match status" value="1"/>
</dbReference>
<proteinExistence type="inferred from homology"/>
<feature type="region of interest" description="Disordered" evidence="11">
    <location>
        <begin position="1"/>
        <end position="20"/>
    </location>
</feature>
<feature type="domain" description="Helicase ATP-binding" evidence="12">
    <location>
        <begin position="309"/>
        <end position="518"/>
    </location>
</feature>
<dbReference type="InterPro" id="IPR014001">
    <property type="entry name" value="Helicase_ATP-bd"/>
</dbReference>
<comment type="caution">
    <text evidence="14">The sequence shown here is derived from an EMBL/GenBank/DDBJ whole genome shotgun (WGS) entry which is preliminary data.</text>
</comment>
<dbReference type="GO" id="GO:0003724">
    <property type="term" value="F:RNA helicase activity"/>
    <property type="evidence" value="ECO:0007669"/>
    <property type="project" value="UniProtKB-EC"/>
</dbReference>
<dbReference type="AlphaFoldDB" id="A0A151N4A6"/>
<comment type="function">
    <text evidence="10">RNA helicase.</text>
</comment>
<dbReference type="InterPro" id="IPR000629">
    <property type="entry name" value="RNA-helicase_DEAD-box_CS"/>
</dbReference>
<dbReference type="CDD" id="cd18787">
    <property type="entry name" value="SF2_C_DEAD"/>
    <property type="match status" value="1"/>
</dbReference>